<sequence length="194" mass="22017">MGTRPHYDWSPSESLTELMNLDTPLHTTAPLSDSERKTIIESCPPIAHLDYKAPVTIPSAEKMMNKGQRIEDSSLKQLQYSLSAVYRPLDILCLEIISSESGNPNLERYCAMLRDIRKLLLHAGSSMTHIRNNIALRTVNPSFSLKSDNKVKYTLPLDEFQNTLIQQTAARNATRDATINKRQPLWLKLPLERS</sequence>
<proteinExistence type="predicted"/>
<dbReference type="Proteomes" id="UP000054107">
    <property type="component" value="Unassembled WGS sequence"/>
</dbReference>
<dbReference type="EMBL" id="LN729400">
    <property type="protein sequence ID" value="CEP13170.1"/>
    <property type="molecule type" value="Genomic_DNA"/>
</dbReference>
<name>A0A0B7NCR0_9FUNG</name>
<dbReference type="AlphaFoldDB" id="A0A0B7NCR0"/>
<gene>
    <name evidence="1" type="primary">PARPA_07219.1 scaffold 26858</name>
</gene>
<reference evidence="1 2" key="1">
    <citation type="submission" date="2014-09" db="EMBL/GenBank/DDBJ databases">
        <authorList>
            <person name="Ellenberger Sabrina"/>
        </authorList>
    </citation>
    <scope>NUCLEOTIDE SEQUENCE [LARGE SCALE GENOMIC DNA]</scope>
    <source>
        <strain evidence="1 2">CBS 412.66</strain>
    </source>
</reference>
<protein>
    <submittedName>
        <fullName evidence="1">Uncharacterized protein</fullName>
    </submittedName>
</protein>
<dbReference type="OrthoDB" id="2286148at2759"/>
<keyword evidence="2" id="KW-1185">Reference proteome</keyword>
<evidence type="ECO:0000313" key="1">
    <source>
        <dbReference type="EMBL" id="CEP13170.1"/>
    </source>
</evidence>
<accession>A0A0B7NCR0</accession>
<organism evidence="1 2">
    <name type="scientific">Parasitella parasitica</name>
    <dbReference type="NCBI Taxonomy" id="35722"/>
    <lineage>
        <taxon>Eukaryota</taxon>
        <taxon>Fungi</taxon>
        <taxon>Fungi incertae sedis</taxon>
        <taxon>Mucoromycota</taxon>
        <taxon>Mucoromycotina</taxon>
        <taxon>Mucoromycetes</taxon>
        <taxon>Mucorales</taxon>
        <taxon>Mucorineae</taxon>
        <taxon>Mucoraceae</taxon>
        <taxon>Parasitella</taxon>
    </lineage>
</organism>
<evidence type="ECO:0000313" key="2">
    <source>
        <dbReference type="Proteomes" id="UP000054107"/>
    </source>
</evidence>